<organism evidence="3 4">
    <name type="scientific">Tricholomella constricta</name>
    <dbReference type="NCBI Taxonomy" id="117010"/>
    <lineage>
        <taxon>Eukaryota</taxon>
        <taxon>Fungi</taxon>
        <taxon>Dikarya</taxon>
        <taxon>Basidiomycota</taxon>
        <taxon>Agaricomycotina</taxon>
        <taxon>Agaricomycetes</taxon>
        <taxon>Agaricomycetidae</taxon>
        <taxon>Agaricales</taxon>
        <taxon>Tricholomatineae</taxon>
        <taxon>Lyophyllaceae</taxon>
        <taxon>Tricholomella</taxon>
    </lineage>
</organism>
<feature type="compositionally biased region" description="Acidic residues" evidence="1">
    <location>
        <begin position="529"/>
        <end position="539"/>
    </location>
</feature>
<dbReference type="OrthoDB" id="5577209at2759"/>
<dbReference type="SUPFAM" id="SSF46934">
    <property type="entry name" value="UBA-like"/>
    <property type="match status" value="1"/>
</dbReference>
<dbReference type="AlphaFoldDB" id="A0A8H5H9B5"/>
<feature type="region of interest" description="Disordered" evidence="1">
    <location>
        <begin position="368"/>
        <end position="405"/>
    </location>
</feature>
<comment type="caution">
    <text evidence="3">The sequence shown here is derived from an EMBL/GenBank/DDBJ whole genome shotgun (WGS) entry which is preliminary data.</text>
</comment>
<feature type="compositionally biased region" description="Basic residues" evidence="1">
    <location>
        <begin position="723"/>
        <end position="739"/>
    </location>
</feature>
<evidence type="ECO:0000259" key="2">
    <source>
        <dbReference type="PROSITE" id="PS51140"/>
    </source>
</evidence>
<feature type="compositionally biased region" description="Basic and acidic residues" evidence="1">
    <location>
        <begin position="710"/>
        <end position="722"/>
    </location>
</feature>
<dbReference type="Gene3D" id="1.10.8.10">
    <property type="entry name" value="DNA helicase RuvA subunit, C-terminal domain"/>
    <property type="match status" value="1"/>
</dbReference>
<dbReference type="PROSITE" id="PS51140">
    <property type="entry name" value="CUE"/>
    <property type="match status" value="1"/>
</dbReference>
<feature type="compositionally biased region" description="Gly residues" evidence="1">
    <location>
        <begin position="689"/>
        <end position="707"/>
    </location>
</feature>
<feature type="domain" description="CUE" evidence="2">
    <location>
        <begin position="406"/>
        <end position="451"/>
    </location>
</feature>
<dbReference type="GO" id="GO:0043130">
    <property type="term" value="F:ubiquitin binding"/>
    <property type="evidence" value="ECO:0007669"/>
    <property type="project" value="InterPro"/>
</dbReference>
<evidence type="ECO:0000256" key="1">
    <source>
        <dbReference type="SAM" id="MobiDB-lite"/>
    </source>
</evidence>
<dbReference type="InterPro" id="IPR009060">
    <property type="entry name" value="UBA-like_sf"/>
</dbReference>
<gene>
    <name evidence="3" type="ORF">D9615_005913</name>
</gene>
<dbReference type="InterPro" id="IPR041800">
    <property type="entry name" value="ASCC2_CUE"/>
</dbReference>
<dbReference type="PANTHER" id="PTHR21494">
    <property type="entry name" value="ACTIVATING SIGNAL COINTEGRATOR 1 COMPLEX SUBUNIT 2 ASC-1 COMPLEX SUBUNIT P100"/>
    <property type="match status" value="1"/>
</dbReference>
<dbReference type="CDD" id="cd14364">
    <property type="entry name" value="CUE_ASCC2"/>
    <property type="match status" value="1"/>
</dbReference>
<evidence type="ECO:0000313" key="4">
    <source>
        <dbReference type="Proteomes" id="UP000565441"/>
    </source>
</evidence>
<protein>
    <recommendedName>
        <fullName evidence="2">CUE domain-containing protein</fullName>
    </recommendedName>
</protein>
<reference evidence="3 4" key="1">
    <citation type="journal article" date="2020" name="ISME J.">
        <title>Uncovering the hidden diversity of litter-decomposition mechanisms in mushroom-forming fungi.</title>
        <authorList>
            <person name="Floudas D."/>
            <person name="Bentzer J."/>
            <person name="Ahren D."/>
            <person name="Johansson T."/>
            <person name="Persson P."/>
            <person name="Tunlid A."/>
        </authorList>
    </citation>
    <scope>NUCLEOTIDE SEQUENCE [LARGE SCALE GENOMIC DNA]</scope>
    <source>
        <strain evidence="3 4">CBS 661.87</strain>
    </source>
</reference>
<dbReference type="EMBL" id="JAACJP010000017">
    <property type="protein sequence ID" value="KAF5379082.1"/>
    <property type="molecule type" value="Genomic_DNA"/>
</dbReference>
<keyword evidence="4" id="KW-1185">Reference proteome</keyword>
<feature type="compositionally biased region" description="Basic and acidic residues" evidence="1">
    <location>
        <begin position="605"/>
        <end position="627"/>
    </location>
</feature>
<feature type="region of interest" description="Disordered" evidence="1">
    <location>
        <begin position="527"/>
        <end position="640"/>
    </location>
</feature>
<evidence type="ECO:0000313" key="3">
    <source>
        <dbReference type="EMBL" id="KAF5379082.1"/>
    </source>
</evidence>
<sequence length="747" mass="80602">MGNDSIYRLPAYPSTQARKTLSPTQLANINATISSSLLQTIALPPSKRDSPAARTFVASYAKDTAFQVLQGLIWEPASLSKEEKLIRKRTLLLAEKIAASPSGLGIQTLLDLSIIYAPTNISQIKSVFQAALKSETSLVPASEADLVPAFTQLFNPAQGLYAIRKASHCISSFLHASPPEIVRSFSHSKPFILALARLYDQGLASIAHSYGGLSMLRNPDSTAADDWEPIWVQTKVDLIDAFHVVITTLLNDISSAAGRSLAVESERTFDIIFALLEVPTSSSNTPSTTPTPYLDRSLLTDYQESYSLSKSLASALRNAAEKDARLDLLESILQSLESPPPPGSSAKFKDAGVLKILLRSSGIAPGIDNRGNGGRVRSTADFDGASVGNGKGKEKAPAPGPSRVPDIDVKITQVLDILPEHPPDYIRALLEYPSYEGNPEKVIEALLDGTTPTHEELESSLASEHGTSGGHVDDVAKYVNERKNIFDDEVMDVTQLRIGKKSEDASVVLRDRTFIEQMKADILRRAEEFSDDEEEEEVEASQTSGTATKGTGVVLAFDDEDEVGAKGVKISGDGEESDDSHEKEDDEERDTSKPQSPETILELAYIRDPKLFERDAQTRRSKARGDLKAQTGWGDEQIEGWRIMLERNPRKDKILQKHEFAGNQNQIVAGSSEGASGSRGGRGGHRGRGGGGRGGGRGGRGGGGSGEGADSARERAWKDKNKASRGNHNRKRGHDKKMARAGAGPSV</sequence>
<dbReference type="InterPro" id="IPR052586">
    <property type="entry name" value="ASCC2"/>
</dbReference>
<feature type="compositionally biased region" description="Acidic residues" evidence="1">
    <location>
        <begin position="573"/>
        <end position="589"/>
    </location>
</feature>
<feature type="region of interest" description="Disordered" evidence="1">
    <location>
        <begin position="451"/>
        <end position="472"/>
    </location>
</feature>
<dbReference type="Proteomes" id="UP000565441">
    <property type="component" value="Unassembled WGS sequence"/>
</dbReference>
<feature type="region of interest" description="Disordered" evidence="1">
    <location>
        <begin position="654"/>
        <end position="747"/>
    </location>
</feature>
<dbReference type="PANTHER" id="PTHR21494:SF0">
    <property type="entry name" value="ACTIVATING SIGNAL COINTEGRATOR 1 COMPLEX SUBUNIT 2"/>
    <property type="match status" value="1"/>
</dbReference>
<proteinExistence type="predicted"/>
<name>A0A8H5H9B5_9AGAR</name>
<accession>A0A8H5H9B5</accession>
<dbReference type="InterPro" id="IPR003892">
    <property type="entry name" value="CUE"/>
</dbReference>